<dbReference type="STRING" id="4072.A0A2G2YSM1"/>
<reference evidence="2 3" key="1">
    <citation type="journal article" date="2014" name="Nat. Genet.">
        <title>Genome sequence of the hot pepper provides insights into the evolution of pungency in Capsicum species.</title>
        <authorList>
            <person name="Kim S."/>
            <person name="Park M."/>
            <person name="Yeom S.I."/>
            <person name="Kim Y.M."/>
            <person name="Lee J.M."/>
            <person name="Lee H.A."/>
            <person name="Seo E."/>
            <person name="Choi J."/>
            <person name="Cheong K."/>
            <person name="Kim K.T."/>
            <person name="Jung K."/>
            <person name="Lee G.W."/>
            <person name="Oh S.K."/>
            <person name="Bae C."/>
            <person name="Kim S.B."/>
            <person name="Lee H.Y."/>
            <person name="Kim S.Y."/>
            <person name="Kim M.S."/>
            <person name="Kang B.C."/>
            <person name="Jo Y.D."/>
            <person name="Yang H.B."/>
            <person name="Jeong H.J."/>
            <person name="Kang W.H."/>
            <person name="Kwon J.K."/>
            <person name="Shin C."/>
            <person name="Lim J.Y."/>
            <person name="Park J.H."/>
            <person name="Huh J.H."/>
            <person name="Kim J.S."/>
            <person name="Kim B.D."/>
            <person name="Cohen O."/>
            <person name="Paran I."/>
            <person name="Suh M.C."/>
            <person name="Lee S.B."/>
            <person name="Kim Y.K."/>
            <person name="Shin Y."/>
            <person name="Noh S.J."/>
            <person name="Park J."/>
            <person name="Seo Y.S."/>
            <person name="Kwon S.Y."/>
            <person name="Kim H.A."/>
            <person name="Park J.M."/>
            <person name="Kim H.J."/>
            <person name="Choi S.B."/>
            <person name="Bosland P.W."/>
            <person name="Reeves G."/>
            <person name="Jo S.H."/>
            <person name="Lee B.W."/>
            <person name="Cho H.T."/>
            <person name="Choi H.S."/>
            <person name="Lee M.S."/>
            <person name="Yu Y."/>
            <person name="Do Choi Y."/>
            <person name="Park B.S."/>
            <person name="van Deynze A."/>
            <person name="Ashrafi H."/>
            <person name="Hill T."/>
            <person name="Kim W.T."/>
            <person name="Pai H.S."/>
            <person name="Ahn H.K."/>
            <person name="Yeam I."/>
            <person name="Giovannoni J.J."/>
            <person name="Rose J.K."/>
            <person name="Sorensen I."/>
            <person name="Lee S.J."/>
            <person name="Kim R.W."/>
            <person name="Choi I.Y."/>
            <person name="Choi B.S."/>
            <person name="Lim J.S."/>
            <person name="Lee Y.H."/>
            <person name="Choi D."/>
        </authorList>
    </citation>
    <scope>NUCLEOTIDE SEQUENCE [LARGE SCALE GENOMIC DNA]</scope>
    <source>
        <strain evidence="3">cv. CM334</strain>
    </source>
</reference>
<organism evidence="2 3">
    <name type="scientific">Capsicum annuum</name>
    <name type="common">Capsicum pepper</name>
    <dbReference type="NCBI Taxonomy" id="4072"/>
    <lineage>
        <taxon>Eukaryota</taxon>
        <taxon>Viridiplantae</taxon>
        <taxon>Streptophyta</taxon>
        <taxon>Embryophyta</taxon>
        <taxon>Tracheophyta</taxon>
        <taxon>Spermatophyta</taxon>
        <taxon>Magnoliopsida</taxon>
        <taxon>eudicotyledons</taxon>
        <taxon>Gunneridae</taxon>
        <taxon>Pentapetalae</taxon>
        <taxon>asterids</taxon>
        <taxon>lamiids</taxon>
        <taxon>Solanales</taxon>
        <taxon>Solanaceae</taxon>
        <taxon>Solanoideae</taxon>
        <taxon>Capsiceae</taxon>
        <taxon>Capsicum</taxon>
    </lineage>
</organism>
<dbReference type="Gene3D" id="2.40.50.140">
    <property type="entry name" value="Nucleic acid-binding proteins"/>
    <property type="match status" value="1"/>
</dbReference>
<comment type="caution">
    <text evidence="2">The sequence shown here is derived from an EMBL/GenBank/DDBJ whole genome shotgun (WGS) entry which is preliminary data.</text>
</comment>
<dbReference type="Proteomes" id="UP000222542">
    <property type="component" value="Unassembled WGS sequence"/>
</dbReference>
<dbReference type="InterPro" id="IPR012340">
    <property type="entry name" value="NA-bd_OB-fold"/>
</dbReference>
<dbReference type="Gramene" id="PHT72750">
    <property type="protein sequence ID" value="PHT72750"/>
    <property type="gene ID" value="T459_23535"/>
</dbReference>
<gene>
    <name evidence="2" type="ORF">T459_23535</name>
</gene>
<keyword evidence="3" id="KW-1185">Reference proteome</keyword>
<evidence type="ECO:0000313" key="3">
    <source>
        <dbReference type="Proteomes" id="UP000222542"/>
    </source>
</evidence>
<name>A0A2G2YSM1_CAPAN</name>
<dbReference type="PANTHER" id="PTHR47910:SF2">
    <property type="entry name" value="RIBULOSE BISPHOSPHATE CARBOXYLASE LARGE CHAIN, CATALYTIC DOMAIN-CONTAINING PROTEIN"/>
    <property type="match status" value="1"/>
</dbReference>
<dbReference type="PANTHER" id="PTHR47910">
    <property type="entry name" value="RIBULOSE BISPHOSPHATE CARBOXYLASE LARGE CHAIN, CATALYTIC DOMAIN-CONTAINING PROTEIN"/>
    <property type="match status" value="1"/>
</dbReference>
<dbReference type="EMBL" id="AYRZ02000009">
    <property type="protein sequence ID" value="PHT72750.1"/>
    <property type="molecule type" value="Genomic_DNA"/>
</dbReference>
<protein>
    <submittedName>
        <fullName evidence="2">Uncharacterized protein</fullName>
    </submittedName>
</protein>
<proteinExistence type="predicted"/>
<sequence>MKRYSHLYSATLYYRMDSYYMFASIIPKISNIQDQQIRAAVYGDDIAYYADKLVRLNTYLLSAARVKDLPKSYGWPIHTFYWILDKESIVERINHNDEIEKPLPPPTKLNLTPLANVAQLTTTPSAEIDILGVVIRCGPEKYAGRTQNKCRETTIADDQNTQFLLTLWGDFSVIEGIELQAKIEKEEYPVILGRNIGISSYQAKELVLPLTIDLRIAKKARPLAASEQEMESTIIESGSSSAPLALEPLTPAKK</sequence>
<dbReference type="AlphaFoldDB" id="A0A2G2YSM1"/>
<reference evidence="2 3" key="2">
    <citation type="journal article" date="2017" name="Genome Biol.">
        <title>New reference genome sequences of hot pepper reveal the massive evolution of plant disease-resistance genes by retroduplication.</title>
        <authorList>
            <person name="Kim S."/>
            <person name="Park J."/>
            <person name="Yeom S.I."/>
            <person name="Kim Y.M."/>
            <person name="Seo E."/>
            <person name="Kim K.T."/>
            <person name="Kim M.S."/>
            <person name="Lee J.M."/>
            <person name="Cheong K."/>
            <person name="Shin H.S."/>
            <person name="Kim S.B."/>
            <person name="Han K."/>
            <person name="Lee J."/>
            <person name="Park M."/>
            <person name="Lee H.A."/>
            <person name="Lee H.Y."/>
            <person name="Lee Y."/>
            <person name="Oh S."/>
            <person name="Lee J.H."/>
            <person name="Choi E."/>
            <person name="Choi E."/>
            <person name="Lee S.E."/>
            <person name="Jeon J."/>
            <person name="Kim H."/>
            <person name="Choi G."/>
            <person name="Song H."/>
            <person name="Lee J."/>
            <person name="Lee S.C."/>
            <person name="Kwon J.K."/>
            <person name="Lee H.Y."/>
            <person name="Koo N."/>
            <person name="Hong Y."/>
            <person name="Kim R.W."/>
            <person name="Kang W.H."/>
            <person name="Huh J.H."/>
            <person name="Kang B.C."/>
            <person name="Yang T.J."/>
            <person name="Lee Y.H."/>
            <person name="Bennetzen J.L."/>
            <person name="Choi D."/>
        </authorList>
    </citation>
    <scope>NUCLEOTIDE SEQUENCE [LARGE SCALE GENOMIC DNA]</scope>
    <source>
        <strain evidence="3">cv. CM334</strain>
    </source>
</reference>
<feature type="region of interest" description="Disordered" evidence="1">
    <location>
        <begin position="225"/>
        <end position="254"/>
    </location>
</feature>
<evidence type="ECO:0000256" key="1">
    <source>
        <dbReference type="SAM" id="MobiDB-lite"/>
    </source>
</evidence>
<dbReference type="SUPFAM" id="SSF50249">
    <property type="entry name" value="Nucleic acid-binding proteins"/>
    <property type="match status" value="1"/>
</dbReference>
<accession>A0A2G2YSM1</accession>
<evidence type="ECO:0000313" key="2">
    <source>
        <dbReference type="EMBL" id="PHT72750.1"/>
    </source>
</evidence>